<evidence type="ECO:0000256" key="1">
    <source>
        <dbReference type="ARBA" id="ARBA00004454"/>
    </source>
</evidence>
<evidence type="ECO:0000313" key="4">
    <source>
        <dbReference type="Proteomes" id="UP000298652"/>
    </source>
</evidence>
<evidence type="ECO:0000259" key="2">
    <source>
        <dbReference type="Pfam" id="PF10559"/>
    </source>
</evidence>
<dbReference type="EMBL" id="CM016556">
    <property type="protein sequence ID" value="TKW12575.1"/>
    <property type="molecule type" value="Genomic_DNA"/>
</dbReference>
<feature type="domain" description="Translocon Sec61/SecY plug" evidence="2">
    <location>
        <begin position="199"/>
        <end position="233"/>
    </location>
</feature>
<gene>
    <name evidence="3" type="ORF">SEVIR_5G045100v2</name>
</gene>
<dbReference type="InterPro" id="IPR002208">
    <property type="entry name" value="SecY/SEC61-alpha"/>
</dbReference>
<dbReference type="SUPFAM" id="SSF103491">
    <property type="entry name" value="Preprotein translocase SecY subunit"/>
    <property type="match status" value="1"/>
</dbReference>
<dbReference type="Gene3D" id="1.10.3370.10">
    <property type="entry name" value="SecY subunit domain"/>
    <property type="match status" value="1"/>
</dbReference>
<sequence>MDEGNAARREKKIFSCCLWSTISLRCTVSYGLLEQCICSFHICNHCLRATPRVSQKVLPQNYVLGALSKSFSPKNIPTHNRSLITGHQYFKIGHVIEIGPSPTPSCSFPVSFFLLLPPATQSSSGLLAHASRSRPRHPVRSMLPSMRPPPAYLIKLMAHGSSALDLVWPLATLMPAVRRPNRMVPFHRRALYTGLSVSVFLVCSHLSLYGIRYAAFDTDPLYWVRSILASNRGTLMELDVGPIVTAGTVAQLLTASKLIPVDQNVRADCELVDGARKVLTRPLCSGRPPCPSCWGCTSPSARSTARSSSSSYWGRTGPPHICGATEVFLASAYFYGKDWGAVEGKFCLFFL</sequence>
<dbReference type="GO" id="GO:0009535">
    <property type="term" value="C:chloroplast thylakoid membrane"/>
    <property type="evidence" value="ECO:0007669"/>
    <property type="project" value="UniProtKB-SubCell"/>
</dbReference>
<dbReference type="GO" id="GO:0015031">
    <property type="term" value="P:protein transport"/>
    <property type="evidence" value="ECO:0007669"/>
    <property type="project" value="InterPro"/>
</dbReference>
<name>A0A4U6UCX7_SETVI</name>
<organism evidence="3 4">
    <name type="scientific">Setaria viridis</name>
    <name type="common">Green bristlegrass</name>
    <name type="synonym">Setaria italica subsp. viridis</name>
    <dbReference type="NCBI Taxonomy" id="4556"/>
    <lineage>
        <taxon>Eukaryota</taxon>
        <taxon>Viridiplantae</taxon>
        <taxon>Streptophyta</taxon>
        <taxon>Embryophyta</taxon>
        <taxon>Tracheophyta</taxon>
        <taxon>Spermatophyta</taxon>
        <taxon>Magnoliopsida</taxon>
        <taxon>Liliopsida</taxon>
        <taxon>Poales</taxon>
        <taxon>Poaceae</taxon>
        <taxon>PACMAD clade</taxon>
        <taxon>Panicoideae</taxon>
        <taxon>Panicodae</taxon>
        <taxon>Paniceae</taxon>
        <taxon>Cenchrinae</taxon>
        <taxon>Setaria</taxon>
    </lineage>
</organism>
<dbReference type="Pfam" id="PF10559">
    <property type="entry name" value="Plug_translocon"/>
    <property type="match status" value="1"/>
</dbReference>
<dbReference type="InterPro" id="IPR023201">
    <property type="entry name" value="SecY_dom_sf"/>
</dbReference>
<accession>A0A4U6UCX7</accession>
<dbReference type="PANTHER" id="PTHR10906">
    <property type="entry name" value="SECY/SEC61-ALPHA FAMILY MEMBER"/>
    <property type="match status" value="1"/>
</dbReference>
<dbReference type="Proteomes" id="UP000298652">
    <property type="component" value="Chromosome 5"/>
</dbReference>
<keyword evidence="4" id="KW-1185">Reference proteome</keyword>
<evidence type="ECO:0000313" key="3">
    <source>
        <dbReference type="EMBL" id="TKW12575.1"/>
    </source>
</evidence>
<dbReference type="Gramene" id="TKW12575">
    <property type="protein sequence ID" value="TKW12575"/>
    <property type="gene ID" value="SEVIR_5G045100v2"/>
</dbReference>
<dbReference type="AlphaFoldDB" id="A0A4U6UCX7"/>
<dbReference type="InterPro" id="IPR019561">
    <property type="entry name" value="Translocon_Sec61/SecY_plug_dom"/>
</dbReference>
<reference evidence="3" key="1">
    <citation type="submission" date="2019-03" db="EMBL/GenBank/DDBJ databases">
        <title>WGS assembly of Setaria viridis.</title>
        <authorList>
            <person name="Huang P."/>
            <person name="Jenkins J."/>
            <person name="Grimwood J."/>
            <person name="Barry K."/>
            <person name="Healey A."/>
            <person name="Mamidi S."/>
            <person name="Sreedasyam A."/>
            <person name="Shu S."/>
            <person name="Feldman M."/>
            <person name="Wu J."/>
            <person name="Yu Y."/>
            <person name="Chen C."/>
            <person name="Johnson J."/>
            <person name="Rokhsar D."/>
            <person name="Baxter I."/>
            <person name="Schmutz J."/>
            <person name="Brutnell T."/>
            <person name="Kellogg E."/>
        </authorList>
    </citation>
    <scope>NUCLEOTIDE SEQUENCE [LARGE SCALE GENOMIC DNA]</scope>
</reference>
<comment type="subcellular location">
    <subcellularLocation>
        <location evidence="1">Plastid</location>
        <location evidence="1">Chloroplast thylakoid membrane</location>
        <topology evidence="1">Multi-pass membrane protein</topology>
    </subcellularLocation>
</comment>
<proteinExistence type="predicted"/>
<protein>
    <recommendedName>
        <fullName evidence="2">Translocon Sec61/SecY plug domain-containing protein</fullName>
    </recommendedName>
</protein>